<proteinExistence type="predicted"/>
<dbReference type="Pfam" id="PF01850">
    <property type="entry name" value="PIN"/>
    <property type="match status" value="1"/>
</dbReference>
<comment type="caution">
    <text evidence="2">The sequence shown here is derived from an EMBL/GenBank/DDBJ whole genome shotgun (WGS) entry which is preliminary data.</text>
</comment>
<dbReference type="InterPro" id="IPR029060">
    <property type="entry name" value="PIN-like_dom_sf"/>
</dbReference>
<dbReference type="RefSeq" id="WP_367722017.1">
    <property type="nucleotide sequence ID" value="NZ_JBFOCI010000001.1"/>
</dbReference>
<dbReference type="Gene3D" id="3.40.50.1010">
    <property type="entry name" value="5'-nuclease"/>
    <property type="match status" value="1"/>
</dbReference>
<feature type="domain" description="PIN" evidence="1">
    <location>
        <begin position="5"/>
        <end position="120"/>
    </location>
</feature>
<evidence type="ECO:0000313" key="3">
    <source>
        <dbReference type="Proteomes" id="UP001556196"/>
    </source>
</evidence>
<dbReference type="CDD" id="cd18683">
    <property type="entry name" value="PIN_VapC-like"/>
    <property type="match status" value="1"/>
</dbReference>
<evidence type="ECO:0000259" key="1">
    <source>
        <dbReference type="Pfam" id="PF01850"/>
    </source>
</evidence>
<dbReference type="PANTHER" id="PTHR39664">
    <property type="match status" value="1"/>
</dbReference>
<name>A0ABV3QV67_9HYPH</name>
<dbReference type="EMBL" id="JBFOCI010000001">
    <property type="protein sequence ID" value="MEW9804962.1"/>
    <property type="molecule type" value="Genomic_DNA"/>
</dbReference>
<dbReference type="Proteomes" id="UP001556196">
    <property type="component" value="Unassembled WGS sequence"/>
</dbReference>
<accession>A0ABV3QV67</accession>
<protein>
    <submittedName>
        <fullName evidence="2">Type II toxin-antitoxin system VapC family toxin</fullName>
    </submittedName>
</protein>
<gene>
    <name evidence="2" type="ORF">ABUE31_03045</name>
</gene>
<dbReference type="InterPro" id="IPR002716">
    <property type="entry name" value="PIN_dom"/>
</dbReference>
<sequence>MPSAVDTNFLLRFLVDDGSEHVAAARRIFARERVFVPVSVMLESEWVLRSNFGFERSKICDAFDRLLGLDTVTIQEVGTVEDALSSMRDGMDFADALHLYSSANCDVFYTFDKELIRKAKGREPAPAAHYP</sequence>
<dbReference type="SUPFAM" id="SSF88723">
    <property type="entry name" value="PIN domain-like"/>
    <property type="match status" value="1"/>
</dbReference>
<organism evidence="2 3">
    <name type="scientific">Mesorhizobium marinum</name>
    <dbReference type="NCBI Taxonomy" id="3228790"/>
    <lineage>
        <taxon>Bacteria</taxon>
        <taxon>Pseudomonadati</taxon>
        <taxon>Pseudomonadota</taxon>
        <taxon>Alphaproteobacteria</taxon>
        <taxon>Hyphomicrobiales</taxon>
        <taxon>Phyllobacteriaceae</taxon>
        <taxon>Mesorhizobium</taxon>
    </lineage>
</organism>
<evidence type="ECO:0000313" key="2">
    <source>
        <dbReference type="EMBL" id="MEW9804962.1"/>
    </source>
</evidence>
<reference evidence="2 3" key="1">
    <citation type="submission" date="2024-06" db="EMBL/GenBank/DDBJ databases">
        <authorList>
            <person name="Tuo L."/>
        </authorList>
    </citation>
    <scope>NUCLEOTIDE SEQUENCE [LARGE SCALE GENOMIC DNA]</scope>
    <source>
        <strain evidence="2 3">ZMM04-5</strain>
    </source>
</reference>
<keyword evidence="3" id="KW-1185">Reference proteome</keyword>
<dbReference type="PANTHER" id="PTHR39664:SF2">
    <property type="entry name" value="NUCLEIC ACID-BINDING PROTEIN, CONTAINING PIN DOMAIN-RELATED"/>
    <property type="match status" value="1"/>
</dbReference>